<name>A0A1Y4JJ72_9BACE</name>
<dbReference type="Proteomes" id="UP000196587">
    <property type="component" value="Unassembled WGS sequence"/>
</dbReference>
<gene>
    <name evidence="1" type="ORF">B5F24_14470</name>
</gene>
<comment type="caution">
    <text evidence="1">The sequence shown here is derived from an EMBL/GenBank/DDBJ whole genome shotgun (WGS) entry which is preliminary data.</text>
</comment>
<dbReference type="EMBL" id="NFKE01000012">
    <property type="protein sequence ID" value="OUP32534.1"/>
    <property type="molecule type" value="Genomic_DNA"/>
</dbReference>
<sequence length="162" mass="18175">MKIINYDFENIGGLLKVLAVPPSSFLRVRKDYVTGLNYLELRNRDSIISLPIYADDTYSFSEDKENGDAGDAWSVRIEGVIPKLSPVNRELLEVLERGLWYVLAVDGNGEVHWCGQEEALLQFNTSNTSGQTTANRNGTTFTFSCVQDEPTVYIAEMEDLEA</sequence>
<organism evidence="1 2">
    <name type="scientific">Bacteroides clarus</name>
    <dbReference type="NCBI Taxonomy" id="626929"/>
    <lineage>
        <taxon>Bacteria</taxon>
        <taxon>Pseudomonadati</taxon>
        <taxon>Bacteroidota</taxon>
        <taxon>Bacteroidia</taxon>
        <taxon>Bacteroidales</taxon>
        <taxon>Bacteroidaceae</taxon>
        <taxon>Bacteroides</taxon>
    </lineage>
</organism>
<dbReference type="RefSeq" id="WP_087413331.1">
    <property type="nucleotide sequence ID" value="NZ_NFKE01000012.1"/>
</dbReference>
<evidence type="ECO:0000313" key="1">
    <source>
        <dbReference type="EMBL" id="OUP32534.1"/>
    </source>
</evidence>
<proteinExistence type="predicted"/>
<reference evidence="2" key="1">
    <citation type="submission" date="2017-04" db="EMBL/GenBank/DDBJ databases">
        <title>Function of individual gut microbiota members based on whole genome sequencing of pure cultures obtained from chicken caecum.</title>
        <authorList>
            <person name="Medvecky M."/>
            <person name="Cejkova D."/>
            <person name="Polansky O."/>
            <person name="Karasova D."/>
            <person name="Kubasova T."/>
            <person name="Cizek A."/>
            <person name="Rychlik I."/>
        </authorList>
    </citation>
    <scope>NUCLEOTIDE SEQUENCE [LARGE SCALE GENOMIC DNA]</scope>
    <source>
        <strain evidence="2">An189</strain>
    </source>
</reference>
<accession>A0A1Y4JJ72</accession>
<evidence type="ECO:0000313" key="2">
    <source>
        <dbReference type="Proteomes" id="UP000196587"/>
    </source>
</evidence>
<protein>
    <submittedName>
        <fullName evidence="1">Uncharacterized protein</fullName>
    </submittedName>
</protein>
<dbReference type="AlphaFoldDB" id="A0A1Y4JJ72"/>